<evidence type="ECO:0000313" key="2">
    <source>
        <dbReference type="Proteomes" id="UP000305067"/>
    </source>
</evidence>
<name>A0A5C3Q711_9AGAR</name>
<dbReference type="Proteomes" id="UP000305067">
    <property type="component" value="Unassembled WGS sequence"/>
</dbReference>
<proteinExistence type="predicted"/>
<dbReference type="AlphaFoldDB" id="A0A5C3Q711"/>
<dbReference type="EMBL" id="ML178854">
    <property type="protein sequence ID" value="TFK96819.1"/>
    <property type="molecule type" value="Genomic_DNA"/>
</dbReference>
<keyword evidence="2" id="KW-1185">Reference proteome</keyword>
<evidence type="ECO:0000313" key="1">
    <source>
        <dbReference type="EMBL" id="TFK96819.1"/>
    </source>
</evidence>
<reference evidence="1 2" key="1">
    <citation type="journal article" date="2019" name="Nat. Ecol. Evol.">
        <title>Megaphylogeny resolves global patterns of mushroom evolution.</title>
        <authorList>
            <person name="Varga T."/>
            <person name="Krizsan K."/>
            <person name="Foldi C."/>
            <person name="Dima B."/>
            <person name="Sanchez-Garcia M."/>
            <person name="Sanchez-Ramirez S."/>
            <person name="Szollosi G.J."/>
            <person name="Szarkandi J.G."/>
            <person name="Papp V."/>
            <person name="Albert L."/>
            <person name="Andreopoulos W."/>
            <person name="Angelini C."/>
            <person name="Antonin V."/>
            <person name="Barry K.W."/>
            <person name="Bougher N.L."/>
            <person name="Buchanan P."/>
            <person name="Buyck B."/>
            <person name="Bense V."/>
            <person name="Catcheside P."/>
            <person name="Chovatia M."/>
            <person name="Cooper J."/>
            <person name="Damon W."/>
            <person name="Desjardin D."/>
            <person name="Finy P."/>
            <person name="Geml J."/>
            <person name="Haridas S."/>
            <person name="Hughes K."/>
            <person name="Justo A."/>
            <person name="Karasinski D."/>
            <person name="Kautmanova I."/>
            <person name="Kiss B."/>
            <person name="Kocsube S."/>
            <person name="Kotiranta H."/>
            <person name="LaButti K.M."/>
            <person name="Lechner B.E."/>
            <person name="Liimatainen K."/>
            <person name="Lipzen A."/>
            <person name="Lukacs Z."/>
            <person name="Mihaltcheva S."/>
            <person name="Morgado L.N."/>
            <person name="Niskanen T."/>
            <person name="Noordeloos M.E."/>
            <person name="Ohm R.A."/>
            <person name="Ortiz-Santana B."/>
            <person name="Ovrebo C."/>
            <person name="Racz N."/>
            <person name="Riley R."/>
            <person name="Savchenko A."/>
            <person name="Shiryaev A."/>
            <person name="Soop K."/>
            <person name="Spirin V."/>
            <person name="Szebenyi C."/>
            <person name="Tomsovsky M."/>
            <person name="Tulloss R.E."/>
            <person name="Uehling J."/>
            <person name="Grigoriev I.V."/>
            <person name="Vagvolgyi C."/>
            <person name="Papp T."/>
            <person name="Martin F.M."/>
            <person name="Miettinen O."/>
            <person name="Hibbett D.S."/>
            <person name="Nagy L.G."/>
        </authorList>
    </citation>
    <scope>NUCLEOTIDE SEQUENCE [LARGE SCALE GENOMIC DNA]</scope>
    <source>
        <strain evidence="1 2">CBS 309.79</strain>
    </source>
</reference>
<gene>
    <name evidence="1" type="ORF">BDV98DRAFT_298729</name>
</gene>
<protein>
    <submittedName>
        <fullName evidence="1">Uncharacterized protein</fullName>
    </submittedName>
</protein>
<organism evidence="1 2">
    <name type="scientific">Pterulicium gracile</name>
    <dbReference type="NCBI Taxonomy" id="1884261"/>
    <lineage>
        <taxon>Eukaryota</taxon>
        <taxon>Fungi</taxon>
        <taxon>Dikarya</taxon>
        <taxon>Basidiomycota</taxon>
        <taxon>Agaricomycotina</taxon>
        <taxon>Agaricomycetes</taxon>
        <taxon>Agaricomycetidae</taxon>
        <taxon>Agaricales</taxon>
        <taxon>Pleurotineae</taxon>
        <taxon>Pterulaceae</taxon>
        <taxon>Pterulicium</taxon>
    </lineage>
</organism>
<sequence length="123" mass="14381">MRQWVRAKHATALVLLDTLRYIAVGWVETMLWSDYVFLTHFIIHSSAVLPLHFRRNLDHFLLINANLDVHPPFDVAPFSSFDAQAVLSQIASVRTYEQDLQRSRNIHSPRMTEQVTRRRIKAV</sequence>
<accession>A0A5C3Q711</accession>